<evidence type="ECO:0000313" key="3">
    <source>
        <dbReference type="Proteomes" id="UP000053718"/>
    </source>
</evidence>
<dbReference type="OrthoDB" id="6399368at2"/>
<sequence length="128" mass="14119">MTLGKLSAGAIVLAACLSLQGCIIVADGDGDYDYSSSDYRKQEEQNRQWIAALDDNATTTHVREKMGTPNFADRVTVDGVRYDVFYYRTHRVEADGDTTKDECTPVVFKDGVLMGSGEIALQQVPQVY</sequence>
<dbReference type="InterPro" id="IPR021534">
    <property type="entry name" value="DUF3192"/>
</dbReference>
<reference evidence="2 3" key="1">
    <citation type="submission" date="2014-06" db="EMBL/GenBank/DDBJ databases">
        <title>Draft genome sequence of Idiomarina sp. MCCC 1A10513.</title>
        <authorList>
            <person name="Du J."/>
            <person name="Lai Q."/>
            <person name="Shao Z."/>
        </authorList>
    </citation>
    <scope>NUCLEOTIDE SEQUENCE [LARGE SCALE GENOMIC DNA]</scope>
    <source>
        <strain evidence="2 3">MCCC 1A10513</strain>
    </source>
</reference>
<dbReference type="eggNOG" id="COG2913">
    <property type="taxonomic scope" value="Bacteria"/>
</dbReference>
<proteinExistence type="predicted"/>
<comment type="caution">
    <text evidence="2">The sequence shown here is derived from an EMBL/GenBank/DDBJ whole genome shotgun (WGS) entry which is preliminary data.</text>
</comment>
<feature type="chain" id="PRO_5001898860" description="Lipoprotein" evidence="1">
    <location>
        <begin position="22"/>
        <end position="128"/>
    </location>
</feature>
<name>A0A094IRK0_9GAMM</name>
<dbReference type="AlphaFoldDB" id="A0A094IRK0"/>
<dbReference type="RefSeq" id="WP_034733007.1">
    <property type="nucleotide sequence ID" value="NZ_JPIN01000008.1"/>
</dbReference>
<accession>A0A094IRK0</accession>
<dbReference type="PROSITE" id="PS51257">
    <property type="entry name" value="PROKAR_LIPOPROTEIN"/>
    <property type="match status" value="1"/>
</dbReference>
<dbReference type="Pfam" id="PF11399">
    <property type="entry name" value="DUF3192"/>
    <property type="match status" value="1"/>
</dbReference>
<organism evidence="2 3">
    <name type="scientific">Pseudidiomarina atlantica</name>
    <dbReference type="NCBI Taxonomy" id="1517416"/>
    <lineage>
        <taxon>Bacteria</taxon>
        <taxon>Pseudomonadati</taxon>
        <taxon>Pseudomonadota</taxon>
        <taxon>Gammaproteobacteria</taxon>
        <taxon>Alteromonadales</taxon>
        <taxon>Idiomarinaceae</taxon>
        <taxon>Pseudidiomarina</taxon>
    </lineage>
</organism>
<feature type="signal peptide" evidence="1">
    <location>
        <begin position="1"/>
        <end position="21"/>
    </location>
</feature>
<dbReference type="STRING" id="1517416.IDAT_09200"/>
<dbReference type="Proteomes" id="UP000053718">
    <property type="component" value="Unassembled WGS sequence"/>
</dbReference>
<gene>
    <name evidence="2" type="ORF">IDAT_09200</name>
</gene>
<evidence type="ECO:0000256" key="1">
    <source>
        <dbReference type="SAM" id="SignalP"/>
    </source>
</evidence>
<evidence type="ECO:0008006" key="4">
    <source>
        <dbReference type="Google" id="ProtNLM"/>
    </source>
</evidence>
<keyword evidence="3" id="KW-1185">Reference proteome</keyword>
<keyword evidence="1" id="KW-0732">Signal</keyword>
<dbReference type="EMBL" id="JPIN01000008">
    <property type="protein sequence ID" value="KFZ28474.1"/>
    <property type="molecule type" value="Genomic_DNA"/>
</dbReference>
<evidence type="ECO:0000313" key="2">
    <source>
        <dbReference type="EMBL" id="KFZ28474.1"/>
    </source>
</evidence>
<protein>
    <recommendedName>
        <fullName evidence="4">Lipoprotein</fullName>
    </recommendedName>
</protein>